<keyword evidence="2" id="KW-0812">Transmembrane</keyword>
<feature type="transmembrane region" description="Helical" evidence="2">
    <location>
        <begin position="59"/>
        <end position="84"/>
    </location>
</feature>
<comment type="caution">
    <text evidence="3">The sequence shown here is derived from an EMBL/GenBank/DDBJ whole genome shotgun (WGS) entry which is preliminary data.</text>
</comment>
<organism evidence="3 4">
    <name type="scientific">Nakamurella leprariae</name>
    <dbReference type="NCBI Taxonomy" id="2803911"/>
    <lineage>
        <taxon>Bacteria</taxon>
        <taxon>Bacillati</taxon>
        <taxon>Actinomycetota</taxon>
        <taxon>Actinomycetes</taxon>
        <taxon>Nakamurellales</taxon>
        <taxon>Nakamurellaceae</taxon>
        <taxon>Nakamurella</taxon>
    </lineage>
</organism>
<keyword evidence="2" id="KW-0472">Membrane</keyword>
<dbReference type="AlphaFoldDB" id="A0A938YGZ1"/>
<name>A0A938YGZ1_9ACTN</name>
<protein>
    <submittedName>
        <fullName evidence="3">Pr6Pr family membrane protein</fullName>
    </submittedName>
</protein>
<dbReference type="NCBIfam" id="NF038065">
    <property type="entry name" value="Pr6Pr"/>
    <property type="match status" value="1"/>
</dbReference>
<feature type="transmembrane region" description="Helical" evidence="2">
    <location>
        <begin position="198"/>
        <end position="218"/>
    </location>
</feature>
<evidence type="ECO:0000313" key="3">
    <source>
        <dbReference type="EMBL" id="MBM9467924.1"/>
    </source>
</evidence>
<dbReference type="RefSeq" id="WP_205260883.1">
    <property type="nucleotide sequence ID" value="NZ_JAERWK010000015.1"/>
</dbReference>
<feature type="transmembrane region" description="Helical" evidence="2">
    <location>
        <begin position="124"/>
        <end position="147"/>
    </location>
</feature>
<sequence length="248" mass="27606">MTAPTAPVRSERRRASRIWHLVIAIDVTVALIIQVWLILTGGPDPNTGETVATVGVLTRMIQTVSFFTIQSNILVLVVAITMIIDPDRDGRFWRVLRLDALLGITITGLVFDLILIRYVDPHGWQLVATIGFHYIAPWATLLGWLLFGPRPRIDRGTLIWVWVWPLAWIAYTFIRGAIVDWYPYPFLDVEELGYAASLRNTGFVLLVAVVLVVVFTAIDRRLGVVGGGRRQSDRAVPSGATAAEPPAR</sequence>
<feature type="transmembrane region" description="Helical" evidence="2">
    <location>
        <begin position="96"/>
        <end position="118"/>
    </location>
</feature>
<keyword evidence="2" id="KW-1133">Transmembrane helix</keyword>
<dbReference type="InterPro" id="IPR049713">
    <property type="entry name" value="Pr6Pr-like"/>
</dbReference>
<evidence type="ECO:0000256" key="2">
    <source>
        <dbReference type="SAM" id="Phobius"/>
    </source>
</evidence>
<keyword evidence="4" id="KW-1185">Reference proteome</keyword>
<gene>
    <name evidence="3" type="ORF">JL106_11590</name>
</gene>
<proteinExistence type="predicted"/>
<dbReference type="EMBL" id="JAERWK010000015">
    <property type="protein sequence ID" value="MBM9467924.1"/>
    <property type="molecule type" value="Genomic_DNA"/>
</dbReference>
<evidence type="ECO:0000256" key="1">
    <source>
        <dbReference type="SAM" id="MobiDB-lite"/>
    </source>
</evidence>
<feature type="transmembrane region" description="Helical" evidence="2">
    <location>
        <begin position="159"/>
        <end position="178"/>
    </location>
</feature>
<reference evidence="3" key="1">
    <citation type="submission" date="2021-01" db="EMBL/GenBank/DDBJ databases">
        <title>YIM 132084 draft genome.</title>
        <authorList>
            <person name="An D."/>
        </authorList>
    </citation>
    <scope>NUCLEOTIDE SEQUENCE</scope>
    <source>
        <strain evidence="3">YIM 132084</strain>
    </source>
</reference>
<dbReference type="Proteomes" id="UP000663792">
    <property type="component" value="Unassembled WGS sequence"/>
</dbReference>
<feature type="transmembrane region" description="Helical" evidence="2">
    <location>
        <begin position="18"/>
        <end position="39"/>
    </location>
</feature>
<accession>A0A938YGZ1</accession>
<feature type="region of interest" description="Disordered" evidence="1">
    <location>
        <begin position="227"/>
        <end position="248"/>
    </location>
</feature>
<evidence type="ECO:0000313" key="4">
    <source>
        <dbReference type="Proteomes" id="UP000663792"/>
    </source>
</evidence>